<proteinExistence type="predicted"/>
<accession>A0ABV8C1I6</accession>
<keyword evidence="1" id="KW-0596">Phosphopantetheine</keyword>
<dbReference type="NCBIfam" id="TIGR01733">
    <property type="entry name" value="AA-adenyl-dom"/>
    <property type="match status" value="1"/>
</dbReference>
<dbReference type="SUPFAM" id="SSF47336">
    <property type="entry name" value="ACP-like"/>
    <property type="match status" value="1"/>
</dbReference>
<dbReference type="RefSeq" id="WP_382377341.1">
    <property type="nucleotide sequence ID" value="NZ_JBHRZI010000027.1"/>
</dbReference>
<dbReference type="InterPro" id="IPR009081">
    <property type="entry name" value="PP-bd_ACP"/>
</dbReference>
<dbReference type="InterPro" id="IPR045851">
    <property type="entry name" value="AMP-bd_C_sf"/>
</dbReference>
<sequence>MAFSDARSGCCVPALVRARVDQLPSAEAVVDPVTGESFTYQQLWHLSGGVAAELAELGVARGEIVAVGGGRSVGMIVAMLGIARAGAAYLPLDAHAPAERLSVLLEEAGTRFLVGGGPDLPGVRRVIVDEGKSFSDNEIDQDDPFYVNYTSGSTGRPKGVVVPHRAVVRLVSNPVFCTIEPGDRVANQSNPAFDATTFELWNTLTSGGTVVVLPSITELRIDDWIALVRDSGIATMFLTTSLFHLVARERPAALRALKTVIAGGEQMDLAATRRVLESGPPARLVNGYGPTETTTFATYYDCTLESLAGLDRVPVGFPLQDTTLHLVEGELCIGGPGVALGYLHRPELTAERFVPDPVSGKPMYRTGDLARELPNGALELLGRRDRQVKLRGFRIELEEIEQAVLATGLADSAFVEKVGEGPAASLVGFVLPRSTVDGAMISDALRAKLPAYMVPARWVLLTELPYGPTGKVDRTRLLSQISADSVVSEADEVAPTDVTEHVGLIWREVLGVPGADPADNFIDSGGNSILAIQLASRLRERLAIDLGPTDVLLADSLAELAERVRDEVAAR</sequence>
<dbReference type="Pfam" id="PF00501">
    <property type="entry name" value="AMP-binding"/>
    <property type="match status" value="1"/>
</dbReference>
<dbReference type="PROSITE" id="PS00455">
    <property type="entry name" value="AMP_BINDING"/>
    <property type="match status" value="1"/>
</dbReference>
<dbReference type="InterPro" id="IPR036736">
    <property type="entry name" value="ACP-like_sf"/>
</dbReference>
<dbReference type="EMBL" id="JBHRZI010000027">
    <property type="protein sequence ID" value="MFC3895812.1"/>
    <property type="molecule type" value="Genomic_DNA"/>
</dbReference>
<dbReference type="InterPro" id="IPR000873">
    <property type="entry name" value="AMP-dep_synth/lig_dom"/>
</dbReference>
<dbReference type="InterPro" id="IPR006162">
    <property type="entry name" value="Ppantetheine_attach_site"/>
</dbReference>
<dbReference type="Proteomes" id="UP001595690">
    <property type="component" value="Unassembled WGS sequence"/>
</dbReference>
<dbReference type="Pfam" id="PF00550">
    <property type="entry name" value="PP-binding"/>
    <property type="match status" value="1"/>
</dbReference>
<dbReference type="InterPro" id="IPR020845">
    <property type="entry name" value="AMP-binding_CS"/>
</dbReference>
<feature type="domain" description="Carrier" evidence="3">
    <location>
        <begin position="493"/>
        <end position="568"/>
    </location>
</feature>
<gene>
    <name evidence="4" type="ORF">ACFOWZ_30410</name>
</gene>
<dbReference type="PANTHER" id="PTHR45527">
    <property type="entry name" value="NONRIBOSOMAL PEPTIDE SYNTHETASE"/>
    <property type="match status" value="1"/>
</dbReference>
<keyword evidence="2" id="KW-0597">Phosphoprotein</keyword>
<dbReference type="Gene3D" id="3.30.300.30">
    <property type="match status" value="1"/>
</dbReference>
<dbReference type="InterPro" id="IPR020806">
    <property type="entry name" value="PKS_PP-bd"/>
</dbReference>
<dbReference type="Gene3D" id="3.40.50.980">
    <property type="match status" value="2"/>
</dbReference>
<dbReference type="SUPFAM" id="SSF56801">
    <property type="entry name" value="Acetyl-CoA synthetase-like"/>
    <property type="match status" value="1"/>
</dbReference>
<evidence type="ECO:0000256" key="2">
    <source>
        <dbReference type="ARBA" id="ARBA00022553"/>
    </source>
</evidence>
<keyword evidence="5" id="KW-1185">Reference proteome</keyword>
<dbReference type="PROSITE" id="PS00012">
    <property type="entry name" value="PHOSPHOPANTETHEINE"/>
    <property type="match status" value="1"/>
</dbReference>
<dbReference type="SMART" id="SM00823">
    <property type="entry name" value="PKS_PP"/>
    <property type="match status" value="1"/>
</dbReference>
<evidence type="ECO:0000259" key="3">
    <source>
        <dbReference type="PROSITE" id="PS50075"/>
    </source>
</evidence>
<protein>
    <submittedName>
        <fullName evidence="4">Amino acid adenylation domain-containing protein</fullName>
    </submittedName>
</protein>
<name>A0ABV8C1I6_9PSEU</name>
<evidence type="ECO:0000256" key="1">
    <source>
        <dbReference type="ARBA" id="ARBA00022450"/>
    </source>
</evidence>
<dbReference type="Gene3D" id="1.10.1200.10">
    <property type="entry name" value="ACP-like"/>
    <property type="match status" value="1"/>
</dbReference>
<comment type="caution">
    <text evidence="4">The sequence shown here is derived from an EMBL/GenBank/DDBJ whole genome shotgun (WGS) entry which is preliminary data.</text>
</comment>
<evidence type="ECO:0000313" key="5">
    <source>
        <dbReference type="Proteomes" id="UP001595690"/>
    </source>
</evidence>
<reference evidence="5" key="1">
    <citation type="journal article" date="2019" name="Int. J. Syst. Evol. Microbiol.">
        <title>The Global Catalogue of Microorganisms (GCM) 10K type strain sequencing project: providing services to taxonomists for standard genome sequencing and annotation.</title>
        <authorList>
            <consortium name="The Broad Institute Genomics Platform"/>
            <consortium name="The Broad Institute Genome Sequencing Center for Infectious Disease"/>
            <person name="Wu L."/>
            <person name="Ma J."/>
        </authorList>
    </citation>
    <scope>NUCLEOTIDE SEQUENCE [LARGE SCALE GENOMIC DNA]</scope>
    <source>
        <strain evidence="5">CGMCC 4.7405</strain>
    </source>
</reference>
<dbReference type="PROSITE" id="PS50075">
    <property type="entry name" value="CARRIER"/>
    <property type="match status" value="1"/>
</dbReference>
<dbReference type="PANTHER" id="PTHR45527:SF1">
    <property type="entry name" value="FATTY ACID SYNTHASE"/>
    <property type="match status" value="1"/>
</dbReference>
<dbReference type="InterPro" id="IPR010071">
    <property type="entry name" value="AA_adenyl_dom"/>
</dbReference>
<organism evidence="4 5">
    <name type="scientific">Lentzea rhizosphaerae</name>
    <dbReference type="NCBI Taxonomy" id="2041025"/>
    <lineage>
        <taxon>Bacteria</taxon>
        <taxon>Bacillati</taxon>
        <taxon>Actinomycetota</taxon>
        <taxon>Actinomycetes</taxon>
        <taxon>Pseudonocardiales</taxon>
        <taxon>Pseudonocardiaceae</taxon>
        <taxon>Lentzea</taxon>
    </lineage>
</organism>
<dbReference type="Gene3D" id="2.30.38.10">
    <property type="entry name" value="Luciferase, Domain 3"/>
    <property type="match status" value="1"/>
</dbReference>
<evidence type="ECO:0000313" key="4">
    <source>
        <dbReference type="EMBL" id="MFC3895812.1"/>
    </source>
</evidence>